<dbReference type="SUPFAM" id="SSF51569">
    <property type="entry name" value="Aldolase"/>
    <property type="match status" value="1"/>
</dbReference>
<dbReference type="OrthoDB" id="9784013at2"/>
<keyword evidence="2" id="KW-0456">Lyase</keyword>
<dbReference type="PANTHER" id="PTHR48228">
    <property type="entry name" value="SUCCINYL-COA--D-CITRAMALATE COA-TRANSFERASE"/>
    <property type="match status" value="1"/>
</dbReference>
<evidence type="ECO:0000313" key="3">
    <source>
        <dbReference type="Proteomes" id="UP000317078"/>
    </source>
</evidence>
<dbReference type="InterPro" id="IPR044855">
    <property type="entry name" value="CoA-Trfase_III_dom3_sf"/>
</dbReference>
<dbReference type="AlphaFoldDB" id="A0A502F722"/>
<dbReference type="NCBIfam" id="NF004283">
    <property type="entry name" value="PRK05692.1"/>
    <property type="match status" value="1"/>
</dbReference>
<dbReference type="InterPro" id="IPR050509">
    <property type="entry name" value="CoA-transferase_III"/>
</dbReference>
<dbReference type="InterPro" id="IPR003673">
    <property type="entry name" value="CoA-Trfase_fam_III"/>
</dbReference>
<dbReference type="Pfam" id="PF02515">
    <property type="entry name" value="CoA_transf_3"/>
    <property type="match status" value="1"/>
</dbReference>
<reference evidence="2 3" key="1">
    <citation type="journal article" date="2019" name="Environ. Microbiol.">
        <title>Species interactions and distinct microbial communities in high Arctic permafrost affected cryosols are associated with the CH4 and CO2 gas fluxes.</title>
        <authorList>
            <person name="Altshuler I."/>
            <person name="Hamel J."/>
            <person name="Turney S."/>
            <person name="Magnuson E."/>
            <person name="Levesque R."/>
            <person name="Greer C."/>
            <person name="Whyte L.G."/>
        </authorList>
    </citation>
    <scope>NUCLEOTIDE SEQUENCE [LARGE SCALE GENOMIC DNA]</scope>
    <source>
        <strain evidence="2 3">S9.3B</strain>
    </source>
</reference>
<comment type="caution">
    <text evidence="2">The sequence shown here is derived from an EMBL/GenBank/DDBJ whole genome shotgun (WGS) entry which is preliminary data.</text>
</comment>
<dbReference type="InterPro" id="IPR013785">
    <property type="entry name" value="Aldolase_TIM"/>
</dbReference>
<dbReference type="EC" id="4.1.3.4" evidence="2"/>
<evidence type="ECO:0000313" key="2">
    <source>
        <dbReference type="EMBL" id="TPG44886.1"/>
    </source>
</evidence>
<dbReference type="InterPro" id="IPR023606">
    <property type="entry name" value="CoA-Trfase_III_dom_1_sf"/>
</dbReference>
<proteinExistence type="predicted"/>
<organism evidence="2 3">
    <name type="scientific">Muricoccus nepalensis</name>
    <dbReference type="NCBI Taxonomy" id="1854500"/>
    <lineage>
        <taxon>Bacteria</taxon>
        <taxon>Pseudomonadati</taxon>
        <taxon>Pseudomonadota</taxon>
        <taxon>Alphaproteobacteria</taxon>
        <taxon>Acetobacterales</taxon>
        <taxon>Roseomonadaceae</taxon>
        <taxon>Muricoccus</taxon>
    </lineage>
</organism>
<dbReference type="CDD" id="cd07938">
    <property type="entry name" value="DRE_TIM_HMGL"/>
    <property type="match status" value="1"/>
</dbReference>
<dbReference type="Gene3D" id="3.20.20.70">
    <property type="entry name" value="Aldolase class I"/>
    <property type="match status" value="1"/>
</dbReference>
<dbReference type="PANTHER" id="PTHR48228:SF7">
    <property type="entry name" value="FATTY ACYL-COA TRANSFERASE RV3272-RELATED"/>
    <property type="match status" value="1"/>
</dbReference>
<sequence length="729" mass="74436">MITVREVGPRDGLQMAAGVMPTAAKLRWIAAMVAAGLREMEVASFVPPAALPQMADAAEVVRAVRAAHPSLRVVALAPNLRGARDAAAAGAQSIIVPVSASEAHSRANVRRSRADQVAEVARVVAWARGLGPAAPRIEAGISTAFGCSLQGAVSEAEVVALAASLAAAGADTVALADTLGYATPSAVRRLVRAVRAEVGPERFGNLHLHDTLGTALANAMAALEEGVRGFDAALGGLGGCPYAPGSVGNACTEDLVHLLEAEGFPTGIDLPALVAARDALRAGLPDEPLHGRVAAAGLPRTGRKAGAAPATVPPAAPRPLEGLRVVEFSHMVMGPSCGMVLADLGADVIKVEPSPGGDNTRRLTGAAIGFFPTFNRNKRSLCVDLKKPEGLALVRRLAAGADVVIENFRPGAMEALGLGHAALSAENPRLVYLSCKGFLPGPYEKRAALDEVVQMMGGLAYMTGPPGRPLRAGTSINDILGGVFGAVAILAALRERAATGRGGLVQSGLFETNMLLVAQHMAGAAITGRDPVPFGDKAMPKPWPLYDVFDSAEEGRQVFVGVVTATQWDAFCRAFGLDDLLADPSLATMADLAAARPRIGARVAAVFRGLPPAELMARCEALGLPFAPIAKPADLFEDPHLLASGGLMPVEMGSAAGAPGGVPSRPVAGIPGLPVLMGGARAALRRQPPRPGEHGIEIAREAGLGEAEIAALLAAGALHAAPAPALAAE</sequence>
<dbReference type="Proteomes" id="UP000317078">
    <property type="component" value="Unassembled WGS sequence"/>
</dbReference>
<dbReference type="Gene3D" id="3.30.1540.10">
    <property type="entry name" value="formyl-coa transferase, domain 3"/>
    <property type="match status" value="1"/>
</dbReference>
<name>A0A502F722_9PROT</name>
<keyword evidence="3" id="KW-1185">Reference proteome</keyword>
<gene>
    <name evidence="2" type="ORF">EAH89_26735</name>
</gene>
<protein>
    <submittedName>
        <fullName evidence="2">Hydroxymethylglutaryl-CoA lyase</fullName>
        <ecNumber evidence="2">4.1.3.4</ecNumber>
    </submittedName>
</protein>
<accession>A0A502F722</accession>
<dbReference type="PROSITE" id="PS50991">
    <property type="entry name" value="PYR_CT"/>
    <property type="match status" value="1"/>
</dbReference>
<dbReference type="InterPro" id="IPR000891">
    <property type="entry name" value="PYR_CT"/>
</dbReference>
<dbReference type="SUPFAM" id="SSF89796">
    <property type="entry name" value="CoA-transferase family III (CaiB/BaiF)"/>
    <property type="match status" value="1"/>
</dbReference>
<dbReference type="EMBL" id="RCZP01000049">
    <property type="protein sequence ID" value="TPG44886.1"/>
    <property type="molecule type" value="Genomic_DNA"/>
</dbReference>
<evidence type="ECO:0000259" key="1">
    <source>
        <dbReference type="PROSITE" id="PS50991"/>
    </source>
</evidence>
<feature type="domain" description="Pyruvate carboxyltransferase" evidence="1">
    <location>
        <begin position="2"/>
        <end position="274"/>
    </location>
</feature>
<dbReference type="GO" id="GO:0004419">
    <property type="term" value="F:hydroxymethylglutaryl-CoA lyase activity"/>
    <property type="evidence" value="ECO:0007669"/>
    <property type="project" value="UniProtKB-EC"/>
</dbReference>
<dbReference type="Pfam" id="PF00682">
    <property type="entry name" value="HMGL-like"/>
    <property type="match status" value="1"/>
</dbReference>
<dbReference type="Gene3D" id="3.40.50.10540">
    <property type="entry name" value="Crotonobetainyl-coa:carnitine coa-transferase, domain 1"/>
    <property type="match status" value="1"/>
</dbReference>
<dbReference type="RefSeq" id="WP_140886783.1">
    <property type="nucleotide sequence ID" value="NZ_RCZP01000049.1"/>
</dbReference>